<feature type="non-terminal residue" evidence="1">
    <location>
        <position position="1"/>
    </location>
</feature>
<comment type="caution">
    <text evidence="1">The sequence shown here is derived from an EMBL/GenBank/DDBJ whole genome shotgun (WGS) entry which is preliminary data.</text>
</comment>
<organism evidence="1">
    <name type="scientific">marine sediment metagenome</name>
    <dbReference type="NCBI Taxonomy" id="412755"/>
    <lineage>
        <taxon>unclassified sequences</taxon>
        <taxon>metagenomes</taxon>
        <taxon>ecological metagenomes</taxon>
    </lineage>
</organism>
<dbReference type="AlphaFoldDB" id="X1CP40"/>
<accession>X1CP40</accession>
<sequence length="266" mass="29383">AAALEEAGEAGFFKALGKLKGELPKPKFEPVKDLLKQVEVDDLFNYIKQAPLDFYNKISAATGLSKVLGGGGIPTNSELKLLRDIFGKELVETILKKRPWQKRLAENITEVLNLPRTLMTAFDMSAWLRQGGMLTAAKPKQALPNVWKMVKSFGSDKFFKEAMNEITERPTYPLMKQSGLSLTEISGDTIGFAAREEGFLSNFAQKIPIVGKLVKASERAYVGFLNLLRADVYDDVAGEFRKGGFTPEANPKVFKDLAKFINNATG</sequence>
<feature type="non-terminal residue" evidence="1">
    <location>
        <position position="266"/>
    </location>
</feature>
<proteinExistence type="predicted"/>
<evidence type="ECO:0000313" key="1">
    <source>
        <dbReference type="EMBL" id="GAH10201.1"/>
    </source>
</evidence>
<protein>
    <submittedName>
        <fullName evidence="1">Uncharacterized protein</fullName>
    </submittedName>
</protein>
<reference evidence="1" key="1">
    <citation type="journal article" date="2014" name="Front. Microbiol.">
        <title>High frequency of phylogenetically diverse reductive dehalogenase-homologous genes in deep subseafloor sedimentary metagenomes.</title>
        <authorList>
            <person name="Kawai M."/>
            <person name="Futagami T."/>
            <person name="Toyoda A."/>
            <person name="Takaki Y."/>
            <person name="Nishi S."/>
            <person name="Hori S."/>
            <person name="Arai W."/>
            <person name="Tsubouchi T."/>
            <person name="Morono Y."/>
            <person name="Uchiyama I."/>
            <person name="Ito T."/>
            <person name="Fujiyama A."/>
            <person name="Inagaki F."/>
            <person name="Takami H."/>
        </authorList>
    </citation>
    <scope>NUCLEOTIDE SEQUENCE</scope>
    <source>
        <strain evidence="1">Expedition CK06-06</strain>
    </source>
</reference>
<dbReference type="EMBL" id="BART01029736">
    <property type="protein sequence ID" value="GAH10201.1"/>
    <property type="molecule type" value="Genomic_DNA"/>
</dbReference>
<gene>
    <name evidence="1" type="ORF">S01H4_52108</name>
</gene>
<name>X1CP40_9ZZZZ</name>